<keyword evidence="1" id="KW-0732">Signal</keyword>
<protein>
    <submittedName>
        <fullName evidence="2">Uncharacterized protein</fullName>
    </submittedName>
</protein>
<feature type="signal peptide" evidence="1">
    <location>
        <begin position="1"/>
        <end position="19"/>
    </location>
</feature>
<dbReference type="Proteomes" id="UP000494206">
    <property type="component" value="Unassembled WGS sequence"/>
</dbReference>
<proteinExistence type="predicted"/>
<dbReference type="OrthoDB" id="5784894at2759"/>
<keyword evidence="3" id="KW-1185">Reference proteome</keyword>
<evidence type="ECO:0000313" key="2">
    <source>
        <dbReference type="EMBL" id="CAB3401104.1"/>
    </source>
</evidence>
<organism evidence="2 3">
    <name type="scientific">Caenorhabditis bovis</name>
    <dbReference type="NCBI Taxonomy" id="2654633"/>
    <lineage>
        <taxon>Eukaryota</taxon>
        <taxon>Metazoa</taxon>
        <taxon>Ecdysozoa</taxon>
        <taxon>Nematoda</taxon>
        <taxon>Chromadorea</taxon>
        <taxon>Rhabditida</taxon>
        <taxon>Rhabditina</taxon>
        <taxon>Rhabditomorpha</taxon>
        <taxon>Rhabditoidea</taxon>
        <taxon>Rhabditidae</taxon>
        <taxon>Peloderinae</taxon>
        <taxon>Caenorhabditis</taxon>
    </lineage>
</organism>
<evidence type="ECO:0000256" key="1">
    <source>
        <dbReference type="SAM" id="SignalP"/>
    </source>
</evidence>
<dbReference type="EMBL" id="CADEPM010000002">
    <property type="protein sequence ID" value="CAB3401104.1"/>
    <property type="molecule type" value="Genomic_DNA"/>
</dbReference>
<sequence length="155" mass="17910">MIALLQLFLPLAMLPYFVAQNDECITSCSLTYMGEGIVPHVYNECSCQIIQEAATAFHIPTRCTPYYRSLKFRNKSTGEVLLHKAVVRVCVGLNSRHAVNQSLFDEEERLFLENRVYEALEYTPEPLETKPSWIFGFRNNVMQLYRKPDGHLRFG</sequence>
<gene>
    <name evidence="2" type="ORF">CBOVIS_LOCUS3900</name>
</gene>
<feature type="chain" id="PRO_5035762714" evidence="1">
    <location>
        <begin position="20"/>
        <end position="155"/>
    </location>
</feature>
<accession>A0A8S1EFT6</accession>
<name>A0A8S1EFT6_9PELO</name>
<evidence type="ECO:0000313" key="3">
    <source>
        <dbReference type="Proteomes" id="UP000494206"/>
    </source>
</evidence>
<comment type="caution">
    <text evidence="2">The sequence shown here is derived from an EMBL/GenBank/DDBJ whole genome shotgun (WGS) entry which is preliminary data.</text>
</comment>
<dbReference type="AlphaFoldDB" id="A0A8S1EFT6"/>
<reference evidence="2 3" key="1">
    <citation type="submission" date="2020-04" db="EMBL/GenBank/DDBJ databases">
        <authorList>
            <person name="Laetsch R D."/>
            <person name="Stevens L."/>
            <person name="Kumar S."/>
            <person name="Blaxter L. M."/>
        </authorList>
    </citation>
    <scope>NUCLEOTIDE SEQUENCE [LARGE SCALE GENOMIC DNA]</scope>
</reference>